<dbReference type="InterPro" id="IPR036390">
    <property type="entry name" value="WH_DNA-bd_sf"/>
</dbReference>
<feature type="region of interest" description="Disordered" evidence="4">
    <location>
        <begin position="907"/>
        <end position="940"/>
    </location>
</feature>
<protein>
    <recommendedName>
        <fullName evidence="5">O-methyltransferase C-terminal domain-containing protein</fullName>
    </recommendedName>
</protein>
<dbReference type="SUPFAM" id="SSF46785">
    <property type="entry name" value="Winged helix' DNA-binding domain"/>
    <property type="match status" value="1"/>
</dbReference>
<feature type="compositionally biased region" description="Low complexity" evidence="4">
    <location>
        <begin position="45"/>
        <end position="65"/>
    </location>
</feature>
<feature type="region of interest" description="Disordered" evidence="4">
    <location>
        <begin position="1107"/>
        <end position="1138"/>
    </location>
</feature>
<dbReference type="PANTHER" id="PTHR43712:SF2">
    <property type="entry name" value="O-METHYLTRANSFERASE CICE"/>
    <property type="match status" value="1"/>
</dbReference>
<dbReference type="InterPro" id="IPR001077">
    <property type="entry name" value="COMT_C"/>
</dbReference>
<evidence type="ECO:0000313" key="7">
    <source>
        <dbReference type="Proteomes" id="UP000541558"/>
    </source>
</evidence>
<feature type="region of interest" description="Disordered" evidence="4">
    <location>
        <begin position="1358"/>
        <end position="1377"/>
    </location>
</feature>
<keyword evidence="7" id="KW-1185">Reference proteome</keyword>
<feature type="compositionally biased region" description="Polar residues" evidence="4">
    <location>
        <begin position="1123"/>
        <end position="1138"/>
    </location>
</feature>
<organism evidence="6 7">
    <name type="scientific">Ephemerocybe angulata</name>
    <dbReference type="NCBI Taxonomy" id="980116"/>
    <lineage>
        <taxon>Eukaryota</taxon>
        <taxon>Fungi</taxon>
        <taxon>Dikarya</taxon>
        <taxon>Basidiomycota</taxon>
        <taxon>Agaricomycotina</taxon>
        <taxon>Agaricomycetes</taxon>
        <taxon>Agaricomycetidae</taxon>
        <taxon>Agaricales</taxon>
        <taxon>Agaricineae</taxon>
        <taxon>Psathyrellaceae</taxon>
        <taxon>Ephemerocybe</taxon>
    </lineage>
</organism>
<keyword evidence="1" id="KW-0489">Methyltransferase</keyword>
<feature type="compositionally biased region" description="Low complexity" evidence="4">
    <location>
        <begin position="848"/>
        <end position="858"/>
    </location>
</feature>
<evidence type="ECO:0000256" key="4">
    <source>
        <dbReference type="SAM" id="MobiDB-lite"/>
    </source>
</evidence>
<feature type="region of interest" description="Disordered" evidence="4">
    <location>
        <begin position="364"/>
        <end position="403"/>
    </location>
</feature>
<feature type="region of interest" description="Disordered" evidence="4">
    <location>
        <begin position="839"/>
        <end position="858"/>
    </location>
</feature>
<dbReference type="Pfam" id="PF00891">
    <property type="entry name" value="Methyltransf_2"/>
    <property type="match status" value="1"/>
</dbReference>
<dbReference type="OrthoDB" id="2410195at2759"/>
<dbReference type="Proteomes" id="UP000541558">
    <property type="component" value="Unassembled WGS sequence"/>
</dbReference>
<name>A0A8H5CEM2_9AGAR</name>
<reference evidence="6 7" key="1">
    <citation type="journal article" date="2020" name="ISME J.">
        <title>Uncovering the hidden diversity of litter-decomposition mechanisms in mushroom-forming fungi.</title>
        <authorList>
            <person name="Floudas D."/>
            <person name="Bentzer J."/>
            <person name="Ahren D."/>
            <person name="Johansson T."/>
            <person name="Persson P."/>
            <person name="Tunlid A."/>
        </authorList>
    </citation>
    <scope>NUCLEOTIDE SEQUENCE [LARGE SCALE GENOMIC DNA]</scope>
    <source>
        <strain evidence="6 7">CBS 175.51</strain>
    </source>
</reference>
<feature type="compositionally biased region" description="Low complexity" evidence="4">
    <location>
        <begin position="752"/>
        <end position="770"/>
    </location>
</feature>
<feature type="compositionally biased region" description="Polar residues" evidence="4">
    <location>
        <begin position="1019"/>
        <end position="1043"/>
    </location>
</feature>
<dbReference type="Gene3D" id="1.10.10.10">
    <property type="entry name" value="Winged helix-like DNA-binding domain superfamily/Winged helix DNA-binding domain"/>
    <property type="match status" value="1"/>
</dbReference>
<proteinExistence type="predicted"/>
<dbReference type="EMBL" id="JAACJK010000004">
    <property type="protein sequence ID" value="KAF5340324.1"/>
    <property type="molecule type" value="Genomic_DNA"/>
</dbReference>
<evidence type="ECO:0000256" key="1">
    <source>
        <dbReference type="ARBA" id="ARBA00022603"/>
    </source>
</evidence>
<comment type="caution">
    <text evidence="6">The sequence shown here is derived from an EMBL/GenBank/DDBJ whole genome shotgun (WGS) entry which is preliminary data.</text>
</comment>
<feature type="domain" description="O-methyltransferase C-terminal" evidence="5">
    <location>
        <begin position="449"/>
        <end position="574"/>
    </location>
</feature>
<evidence type="ECO:0000313" key="6">
    <source>
        <dbReference type="EMBL" id="KAF5340324.1"/>
    </source>
</evidence>
<keyword evidence="3" id="KW-0949">S-adenosyl-L-methionine</keyword>
<evidence type="ECO:0000256" key="3">
    <source>
        <dbReference type="ARBA" id="ARBA00022691"/>
    </source>
</evidence>
<feature type="region of interest" description="Disordered" evidence="4">
    <location>
        <begin position="1069"/>
        <end position="1090"/>
    </location>
</feature>
<keyword evidence="2" id="KW-0808">Transferase</keyword>
<dbReference type="PANTHER" id="PTHR43712">
    <property type="entry name" value="PUTATIVE (AFU_ORTHOLOGUE AFUA_4G14580)-RELATED"/>
    <property type="match status" value="1"/>
</dbReference>
<feature type="compositionally biased region" description="Gly residues" evidence="4">
    <location>
        <begin position="728"/>
        <end position="739"/>
    </location>
</feature>
<dbReference type="GO" id="GO:0008171">
    <property type="term" value="F:O-methyltransferase activity"/>
    <property type="evidence" value="ECO:0007669"/>
    <property type="project" value="InterPro"/>
</dbReference>
<feature type="region of interest" description="Disordered" evidence="4">
    <location>
        <begin position="728"/>
        <end position="770"/>
    </location>
</feature>
<feature type="region of interest" description="Disordered" evidence="4">
    <location>
        <begin position="800"/>
        <end position="820"/>
    </location>
</feature>
<gene>
    <name evidence="6" type="ORF">D9611_007811</name>
</gene>
<dbReference type="SUPFAM" id="SSF53335">
    <property type="entry name" value="S-adenosyl-L-methionine-dependent methyltransferases"/>
    <property type="match status" value="1"/>
</dbReference>
<sequence length="1377" mass="144181">MTFTVLRALHDIIGEALDDIERVYQAHGQDPAANVDGGDRDSKFSANASSPPASPRSSYAYSSYSKVSGTGKSPGATFRHKASLSSGSLGMICKAYVSPPPSPCVTTVREQRFEHKMGARPRPTSAFFSAPEGPLPPTPGPVLDFPSLDAPFDATSPSETLTSHPTVMAAINRIISACGQMAATVQTPFLTICDSTMGYHLPSCMRIVEAAHVVEILREHGPPGMHVDRLSQLCSIDASKLAHILRLLATHHIFKEVSPDVFGLNRISSLIDSGKSVDQLVDYRNLGQPELKYQGTNGIAAFVGLCSDEINKASSYMTETYLLSSSPRIREANQPTLAPFCLAFGAVDRNVDYFGWLEGQNDKQAHNSGTELGHGSEYSPAPGLPDPLRLSSNTSSNEDITHSGRAVAIPNLSRFRLERFGKAMSGTGSWEAPGAVFGGFDWRSLPRGSVIVDVGGGIGSTSMMLATTFSPPTGEDLGFKFVIQDRAVVVDMGEKAWKDKCPALLVSGTARFQVHDFFTPQPIRDAAVFLLRVVMHDWPDDHARKILLHLREAATSQTKLLLADFVLPLACADDFSADSANGLGLEEVEGAQRVLAPAPLLPNLGKASANVYWMDLTMNVMFNSRERTLREIVSLALSAGWKVVKVTQAPGSLFGYIVAVPVKVGGGGGGGGGSACEAPTRARERGDMEMAGKGDEVETRSKAELKCLAVADALAKFGGGVKRFRGPGTIGRGLGGSGKEGGEKVDRGPVTSSSSASSSSLGSSGSEGLGPLKPAASLEIVKKRSLCGVGDLDVEGRPITTSTSTVGMGPPPVSSNAPVAQVAPLPSPSPINLQIASAPPIPPRSLRRPSSLANLKASSSRSMTLASSAPEIPVPVPPLPPLLPSLKSIPSLDPAALMDSAASTTRMVEDSERKMDGSSRPGTPTVATLPTRGSLGSGLRGRTSFIAMSTTSSMSSGIMEDWSLSTVPSSPMLPTSTSSSQQRPLHGLRTSASVSHFATSKGIEEGSRVGASRPGSPSFAPSLQSLRMRSSVSQHFRTPSLNESKMEKPLRPDSPILTHAPQRLAQGLRARASVSHFPASPPGRAESPAQPPYVRRVAQGVRARASVSHFPTSRGAGPLASSRPASPAQQPISISQGLRTRASVPCLPQPSTTMGHGNETGMMPSRAGHTPTLVRFSAQPPASQSMIPVPKSRLGAAGSGAAGQQGYAAAGKQQIGMVQHGASVCLNVAPPPIDDPEVVPATGKRERRVSFKSLSAARRASSVQLGVSYRMGGGVGEGGIGSSPSMSGAKALGSPLFARGEKRERVASYLKGAGQRLGVILRFDGRGDAEREKGNLNGKGDSGIGEKELKKSSVPALGGVRAGLGLGSTARVDRPRR</sequence>
<feature type="region of interest" description="Disordered" evidence="4">
    <location>
        <begin position="1328"/>
        <end position="1352"/>
    </location>
</feature>
<dbReference type="InterPro" id="IPR029063">
    <property type="entry name" value="SAM-dependent_MTases_sf"/>
</dbReference>
<feature type="compositionally biased region" description="Low complexity" evidence="4">
    <location>
        <begin position="966"/>
        <end position="980"/>
    </location>
</feature>
<evidence type="ECO:0000259" key="5">
    <source>
        <dbReference type="Pfam" id="PF00891"/>
    </source>
</evidence>
<dbReference type="GO" id="GO:0032259">
    <property type="term" value="P:methylation"/>
    <property type="evidence" value="ECO:0007669"/>
    <property type="project" value="UniProtKB-KW"/>
</dbReference>
<dbReference type="PROSITE" id="PS51683">
    <property type="entry name" value="SAM_OMT_II"/>
    <property type="match status" value="1"/>
</dbReference>
<evidence type="ECO:0000256" key="2">
    <source>
        <dbReference type="ARBA" id="ARBA00022679"/>
    </source>
</evidence>
<feature type="compositionally biased region" description="Basic and acidic residues" evidence="4">
    <location>
        <begin position="907"/>
        <end position="917"/>
    </location>
</feature>
<dbReference type="InterPro" id="IPR036388">
    <property type="entry name" value="WH-like_DNA-bd_sf"/>
</dbReference>
<feature type="region of interest" description="Disordered" evidence="4">
    <location>
        <begin position="30"/>
        <end position="79"/>
    </location>
</feature>
<dbReference type="InterPro" id="IPR016461">
    <property type="entry name" value="COMT-like"/>
</dbReference>
<dbReference type="Gene3D" id="3.40.50.150">
    <property type="entry name" value="Vaccinia Virus protein VP39"/>
    <property type="match status" value="1"/>
</dbReference>
<accession>A0A8H5CEM2</accession>
<feature type="region of interest" description="Disordered" evidence="4">
    <location>
        <begin position="966"/>
        <end position="1057"/>
    </location>
</feature>